<dbReference type="EMBL" id="CALNXJ010000003">
    <property type="protein sequence ID" value="CAH3035711.1"/>
    <property type="molecule type" value="Genomic_DNA"/>
</dbReference>
<organism evidence="2 4">
    <name type="scientific">Pocillopora meandrina</name>
    <dbReference type="NCBI Taxonomy" id="46732"/>
    <lineage>
        <taxon>Eukaryota</taxon>
        <taxon>Metazoa</taxon>
        <taxon>Cnidaria</taxon>
        <taxon>Anthozoa</taxon>
        <taxon>Hexacorallia</taxon>
        <taxon>Scleractinia</taxon>
        <taxon>Astrocoeniina</taxon>
        <taxon>Pocilloporidae</taxon>
        <taxon>Pocillopora</taxon>
    </lineage>
</organism>
<keyword evidence="4" id="KW-1185">Reference proteome</keyword>
<dbReference type="Pfam" id="PF24764">
    <property type="entry name" value="rva_4"/>
    <property type="match status" value="1"/>
</dbReference>
<dbReference type="AlphaFoldDB" id="A0AAU9VUD4"/>
<comment type="caution">
    <text evidence="2">The sequence shown here is derived from an EMBL/GenBank/DDBJ whole genome shotgun (WGS) entry which is preliminary data.</text>
</comment>
<proteinExistence type="predicted"/>
<sequence>MWQRLLQGHNLVIGKETVCHVLRIVDPAGVDRRLRNRPRRRNYRGEGPNYIWHVDGYNKLKPFGFCIHGCIDGYGQRILCLLYGSSISNQRIEAWWSQLRQG</sequence>
<protein>
    <recommendedName>
        <fullName evidence="1">Integrase core domain-containing protein</fullName>
    </recommendedName>
</protein>
<dbReference type="Proteomes" id="UP001159428">
    <property type="component" value="Unassembled WGS sequence"/>
</dbReference>
<accession>A0AAU9VUD4</accession>
<dbReference type="EMBL" id="CALNXJ010000003">
    <property type="protein sequence ID" value="CAH3035721.1"/>
    <property type="molecule type" value="Genomic_DNA"/>
</dbReference>
<gene>
    <name evidence="2" type="ORF">PMEA_00016432</name>
    <name evidence="3" type="ORF">PMEA_00016438</name>
</gene>
<dbReference type="PANTHER" id="PTHR46791:SF13">
    <property type="entry name" value="CLR5 DOMAIN-CONTAINING PROTEIN"/>
    <property type="match status" value="1"/>
</dbReference>
<evidence type="ECO:0000313" key="4">
    <source>
        <dbReference type="Proteomes" id="UP001159428"/>
    </source>
</evidence>
<dbReference type="InterPro" id="IPR058913">
    <property type="entry name" value="Integrase_dom_put"/>
</dbReference>
<feature type="domain" description="Integrase core" evidence="1">
    <location>
        <begin position="43"/>
        <end position="80"/>
    </location>
</feature>
<name>A0AAU9VUD4_9CNID</name>
<dbReference type="PANTHER" id="PTHR46791">
    <property type="entry name" value="EXPRESSED PROTEIN"/>
    <property type="match status" value="1"/>
</dbReference>
<reference evidence="2 4" key="1">
    <citation type="submission" date="2022-05" db="EMBL/GenBank/DDBJ databases">
        <authorList>
            <consortium name="Genoscope - CEA"/>
            <person name="William W."/>
        </authorList>
    </citation>
    <scope>NUCLEOTIDE SEQUENCE [LARGE SCALE GENOMIC DNA]</scope>
</reference>
<evidence type="ECO:0000313" key="3">
    <source>
        <dbReference type="EMBL" id="CAH3035721.1"/>
    </source>
</evidence>
<evidence type="ECO:0000313" key="2">
    <source>
        <dbReference type="EMBL" id="CAH3035711.1"/>
    </source>
</evidence>
<evidence type="ECO:0000259" key="1">
    <source>
        <dbReference type="Pfam" id="PF24764"/>
    </source>
</evidence>